<proteinExistence type="predicted"/>
<keyword evidence="1" id="KW-1133">Transmembrane helix</keyword>
<evidence type="ECO:0000313" key="2">
    <source>
        <dbReference type="EMBL" id="UQN14853.1"/>
    </source>
</evidence>
<accession>A0ABY4MWP7</accession>
<gene>
    <name evidence="2" type="ORF">M3M28_12545</name>
</gene>
<dbReference type="PROSITE" id="PS51257">
    <property type="entry name" value="PROKAR_LIPOPROTEIN"/>
    <property type="match status" value="1"/>
</dbReference>
<sequence>MYGALWRAFPGPWPVKLLFMLVVIAAVLAACVLWLFPWIDQTFLTPQDVTVGLEALTRN</sequence>
<reference evidence="2" key="1">
    <citation type="submission" date="2022-05" db="EMBL/GenBank/DDBJ databases">
        <title>Complete genome sequence of toluene-degrading Gulosibacter sediminis strain ACHW.36C.</title>
        <authorList>
            <person name="Wai A.C."/>
            <person name="Lai G.K."/>
            <person name="Griffin S.D."/>
            <person name="Leung F.C."/>
        </authorList>
    </citation>
    <scope>NUCLEOTIDE SEQUENCE [LARGE SCALE GENOMIC DNA]</scope>
    <source>
        <strain evidence="2">ACHW.36C</strain>
    </source>
</reference>
<organism evidence="2">
    <name type="scientific">Gulosibacter sediminis</name>
    <dbReference type="NCBI Taxonomy" id="1729695"/>
    <lineage>
        <taxon>Bacteria</taxon>
        <taxon>Bacillati</taxon>
        <taxon>Actinomycetota</taxon>
        <taxon>Actinomycetes</taxon>
        <taxon>Micrococcales</taxon>
        <taxon>Microbacteriaceae</taxon>
        <taxon>Gulosibacter</taxon>
    </lineage>
</organism>
<name>A0ABY4MWP7_9MICO</name>
<dbReference type="EMBL" id="CP097160">
    <property type="protein sequence ID" value="UQN14853.1"/>
    <property type="molecule type" value="Genomic_DNA"/>
</dbReference>
<keyword evidence="1" id="KW-0472">Membrane</keyword>
<protein>
    <submittedName>
        <fullName evidence="2">Uncharacterized protein</fullName>
    </submittedName>
</protein>
<evidence type="ECO:0000256" key="1">
    <source>
        <dbReference type="SAM" id="Phobius"/>
    </source>
</evidence>
<keyword evidence="1" id="KW-0812">Transmembrane</keyword>
<feature type="transmembrane region" description="Helical" evidence="1">
    <location>
        <begin position="17"/>
        <end position="36"/>
    </location>
</feature>